<comment type="caution">
    <text evidence="1">The sequence shown here is derived from an EMBL/GenBank/DDBJ whole genome shotgun (WGS) entry which is preliminary data.</text>
</comment>
<keyword evidence="2" id="KW-1185">Reference proteome</keyword>
<accession>A0A3N0V6F0</accession>
<sequence length="276" mass="30132">MRDQLNRTVLILVLMLPVLGWAQDLAVVVDAKGKVVSEQKGRASQPVRMLDYLPAQADITLAAGAQLQLVYLGTSQRWQVDGPARLMLATDAPKSVSGAPPRALSSNKGAGQALAAIEPAHRERMALGAVVMRSNDQLRMLGPVDEKVLPYRVTLRWQGSGSFRVRLMAAHDAIPLLDVSTTDVRHALATPLPAGRYTWVLEELGKPGAVKTAEFEVLAAEDLGYADYFTGEADAAMRVMQAAELERAGYHHDARLLWEQVASQRPEQEGLQLWAH</sequence>
<name>A0A3N0V6F0_9PROT</name>
<dbReference type="AlphaFoldDB" id="A0A3N0V6F0"/>
<dbReference type="RefSeq" id="WP_123236165.1">
    <property type="nucleotide sequence ID" value="NZ_RJVP01000001.1"/>
</dbReference>
<proteinExistence type="predicted"/>
<gene>
    <name evidence="1" type="ORF">ED236_01475</name>
</gene>
<dbReference type="Proteomes" id="UP000275137">
    <property type="component" value="Unassembled WGS sequence"/>
</dbReference>
<dbReference type="EMBL" id="RJVP01000001">
    <property type="protein sequence ID" value="ROH88171.1"/>
    <property type="molecule type" value="Genomic_DNA"/>
</dbReference>
<evidence type="ECO:0000313" key="2">
    <source>
        <dbReference type="Proteomes" id="UP000275137"/>
    </source>
</evidence>
<evidence type="ECO:0000313" key="1">
    <source>
        <dbReference type="EMBL" id="ROH88171.1"/>
    </source>
</evidence>
<protein>
    <submittedName>
        <fullName evidence="1">Uncharacterized protein</fullName>
    </submittedName>
</protein>
<reference evidence="1 2" key="1">
    <citation type="submission" date="2018-10" db="EMBL/GenBank/DDBJ databases">
        <authorList>
            <person name="Chen W.-M."/>
        </authorList>
    </citation>
    <scope>NUCLEOTIDE SEQUENCE [LARGE SCALE GENOMIC DNA]</scope>
    <source>
        <strain evidence="1 2">H-5</strain>
    </source>
</reference>
<organism evidence="1 2">
    <name type="scientific">Pseudomethylobacillus aquaticus</name>
    <dbReference type="NCBI Taxonomy" id="2676064"/>
    <lineage>
        <taxon>Bacteria</taxon>
        <taxon>Pseudomonadati</taxon>
        <taxon>Pseudomonadota</taxon>
        <taxon>Betaproteobacteria</taxon>
        <taxon>Nitrosomonadales</taxon>
        <taxon>Methylophilaceae</taxon>
        <taxon>Pseudomethylobacillus</taxon>
    </lineage>
</organism>